<dbReference type="PANTHER" id="PTHR23272:SF166">
    <property type="entry name" value="ZINC FINGER BED DOMAIN-CONTAINING PROTEIN RICESLEEPER 2-LIKE ISOFORM X1"/>
    <property type="match status" value="1"/>
</dbReference>
<dbReference type="GeneID" id="130499509"/>
<sequence>MIQPMQAKFSKYWEDYNMILAMGAVLDPRMKIEVIEKAYEAVDPTTAVLKITSLKENLENLYKDYQARKWASSSGSSSSQTPYEIVNESPLEEEYDNDLFELERSIAAGVDNPKSHLDIYLEEPRVNRRNYPNLDVLGFWKENHHRLSDLADMARDLLTIPLTTVASESAFSIGGRILTPYRNMLLPKHVQALLCARNWLRGFAEFEGTIEEDTDGTGTGKTTSNSGAESSRSGESNMS</sequence>
<evidence type="ECO:0000256" key="1">
    <source>
        <dbReference type="SAM" id="MobiDB-lite"/>
    </source>
</evidence>
<dbReference type="Pfam" id="PF14372">
    <property type="entry name" value="hAT-like_RNase-H"/>
    <property type="match status" value="1"/>
</dbReference>
<feature type="domain" description="HAT C-terminal dimerisation" evidence="2">
    <location>
        <begin position="117"/>
        <end position="200"/>
    </location>
</feature>
<evidence type="ECO:0000313" key="5">
    <source>
        <dbReference type="RefSeq" id="XP_056849622.1"/>
    </source>
</evidence>
<accession>A0A9W3CDP2</accession>
<dbReference type="SUPFAM" id="SSF53098">
    <property type="entry name" value="Ribonuclease H-like"/>
    <property type="match status" value="1"/>
</dbReference>
<protein>
    <submittedName>
        <fullName evidence="5">Zinc finger BED domain-containing protein RICESLEEPER 4-like</fullName>
    </submittedName>
</protein>
<feature type="compositionally biased region" description="Polar residues" evidence="1">
    <location>
        <begin position="224"/>
        <end position="239"/>
    </location>
</feature>
<dbReference type="Proteomes" id="UP000504610">
    <property type="component" value="Chromosome 9"/>
</dbReference>
<evidence type="ECO:0000259" key="3">
    <source>
        <dbReference type="Pfam" id="PF14372"/>
    </source>
</evidence>
<dbReference type="PANTHER" id="PTHR23272">
    <property type="entry name" value="BED FINGER-RELATED"/>
    <property type="match status" value="1"/>
</dbReference>
<dbReference type="GO" id="GO:0046983">
    <property type="term" value="F:protein dimerization activity"/>
    <property type="evidence" value="ECO:0007669"/>
    <property type="project" value="InterPro"/>
</dbReference>
<dbReference type="OrthoDB" id="1109749at2759"/>
<dbReference type="InterPro" id="IPR012337">
    <property type="entry name" value="RNaseH-like_sf"/>
</dbReference>
<feature type="region of interest" description="Disordered" evidence="1">
    <location>
        <begin position="211"/>
        <end position="239"/>
    </location>
</feature>
<dbReference type="KEGG" id="rsz:130499509"/>
<dbReference type="RefSeq" id="XP_056849622.1">
    <property type="nucleotide sequence ID" value="XM_056993642.1"/>
</dbReference>
<reference evidence="4" key="1">
    <citation type="journal article" date="2019" name="Database">
        <title>The radish genome database (RadishGD): an integrated information resource for radish genomics.</title>
        <authorList>
            <person name="Yu H.J."/>
            <person name="Baek S."/>
            <person name="Lee Y.J."/>
            <person name="Cho A."/>
            <person name="Mun J.H."/>
        </authorList>
    </citation>
    <scope>NUCLEOTIDE SEQUENCE [LARGE SCALE GENOMIC DNA]</scope>
    <source>
        <strain evidence="4">cv. WK10039</strain>
    </source>
</reference>
<organism evidence="4 5">
    <name type="scientific">Raphanus sativus</name>
    <name type="common">Radish</name>
    <name type="synonym">Raphanus raphanistrum var. sativus</name>
    <dbReference type="NCBI Taxonomy" id="3726"/>
    <lineage>
        <taxon>Eukaryota</taxon>
        <taxon>Viridiplantae</taxon>
        <taxon>Streptophyta</taxon>
        <taxon>Embryophyta</taxon>
        <taxon>Tracheophyta</taxon>
        <taxon>Spermatophyta</taxon>
        <taxon>Magnoliopsida</taxon>
        <taxon>eudicotyledons</taxon>
        <taxon>Gunneridae</taxon>
        <taxon>Pentapetalae</taxon>
        <taxon>rosids</taxon>
        <taxon>malvids</taxon>
        <taxon>Brassicales</taxon>
        <taxon>Brassicaceae</taxon>
        <taxon>Brassiceae</taxon>
        <taxon>Raphanus</taxon>
    </lineage>
</organism>
<proteinExistence type="predicted"/>
<keyword evidence="4" id="KW-1185">Reference proteome</keyword>
<reference evidence="5" key="2">
    <citation type="submission" date="2025-08" db="UniProtKB">
        <authorList>
            <consortium name="RefSeq"/>
        </authorList>
    </citation>
    <scope>IDENTIFICATION</scope>
    <source>
        <tissue evidence="5">Leaf</tissue>
    </source>
</reference>
<dbReference type="GO" id="GO:0003677">
    <property type="term" value="F:DNA binding"/>
    <property type="evidence" value="ECO:0007669"/>
    <property type="project" value="InterPro"/>
</dbReference>
<evidence type="ECO:0000313" key="4">
    <source>
        <dbReference type="Proteomes" id="UP000504610"/>
    </source>
</evidence>
<dbReference type="InterPro" id="IPR025525">
    <property type="entry name" value="hAT-like_transposase_RNase-H"/>
</dbReference>
<dbReference type="AlphaFoldDB" id="A0A9W3CDP2"/>
<dbReference type="Pfam" id="PF05699">
    <property type="entry name" value="Dimer_Tnp_hAT"/>
    <property type="match status" value="1"/>
</dbReference>
<evidence type="ECO:0000259" key="2">
    <source>
        <dbReference type="Pfam" id="PF05699"/>
    </source>
</evidence>
<feature type="domain" description="hAT-like transposase RNase-H fold" evidence="3">
    <location>
        <begin position="1"/>
        <end position="65"/>
    </location>
</feature>
<dbReference type="InterPro" id="IPR008906">
    <property type="entry name" value="HATC_C_dom"/>
</dbReference>
<gene>
    <name evidence="5" type="primary">LOC130499509</name>
</gene>
<name>A0A9W3CDP2_RAPSA</name>